<accession>A0ABU8YQS1</accession>
<keyword evidence="2" id="KW-1185">Reference proteome</keyword>
<gene>
    <name evidence="1" type="ORF">WMG39_18020</name>
</gene>
<name>A0ABU8YQS1_9CYAN</name>
<protein>
    <submittedName>
        <fullName evidence="1">Uncharacterized protein</fullName>
    </submittedName>
</protein>
<reference evidence="1 2" key="1">
    <citation type="journal article" date="2020" name="Harmful Algae">
        <title>Molecular and morphological characterization of a novel dihydroanatoxin-a producing Microcoleus species (cyanobacteria) from the Russian River, California, USA.</title>
        <authorList>
            <person name="Conklin K.Y."/>
            <person name="Stancheva R."/>
            <person name="Otten T.G."/>
            <person name="Fadness R."/>
            <person name="Boyer G.L."/>
            <person name="Read B."/>
            <person name="Zhang X."/>
            <person name="Sheath R.G."/>
        </authorList>
    </citation>
    <scope>NUCLEOTIDE SEQUENCE [LARGE SCALE GENOMIC DNA]</scope>
    <source>
        <strain evidence="1 2">PTRS2</strain>
    </source>
</reference>
<evidence type="ECO:0000313" key="2">
    <source>
        <dbReference type="Proteomes" id="UP001384579"/>
    </source>
</evidence>
<sequence>MSTRPGTQTIAQTLSWELPDRSLCIGRVYSDVPIGIVILLYPQRRSTSFNPVLTGKHK</sequence>
<organism evidence="1 2">
    <name type="scientific">Microcoleus anatoxicus PTRS2</name>
    <dbReference type="NCBI Taxonomy" id="2705321"/>
    <lineage>
        <taxon>Bacteria</taxon>
        <taxon>Bacillati</taxon>
        <taxon>Cyanobacteriota</taxon>
        <taxon>Cyanophyceae</taxon>
        <taxon>Oscillatoriophycideae</taxon>
        <taxon>Oscillatoriales</taxon>
        <taxon>Microcoleaceae</taxon>
        <taxon>Microcoleus</taxon>
        <taxon>Microcoleus anatoxicus</taxon>
    </lineage>
</organism>
<comment type="caution">
    <text evidence="1">The sequence shown here is derived from an EMBL/GenBank/DDBJ whole genome shotgun (WGS) entry which is preliminary data.</text>
</comment>
<dbReference type="RefSeq" id="WP_340522026.1">
    <property type="nucleotide sequence ID" value="NZ_JBBLXS010000251.1"/>
</dbReference>
<proteinExistence type="predicted"/>
<dbReference type="EMBL" id="JBBLXS010000251">
    <property type="protein sequence ID" value="MEK0186734.1"/>
    <property type="molecule type" value="Genomic_DNA"/>
</dbReference>
<evidence type="ECO:0000313" key="1">
    <source>
        <dbReference type="EMBL" id="MEK0186734.1"/>
    </source>
</evidence>
<dbReference type="Proteomes" id="UP001384579">
    <property type="component" value="Unassembled WGS sequence"/>
</dbReference>